<dbReference type="GO" id="GO:0005737">
    <property type="term" value="C:cytoplasm"/>
    <property type="evidence" value="ECO:0007669"/>
    <property type="project" value="UniProtKB-SubCell"/>
</dbReference>
<dbReference type="PANTHER" id="PTHR12046">
    <property type="entry name" value="HISTONE ACETYLTRANSFERASE TYPE B CATALYTIC SUBUNIT"/>
    <property type="match status" value="1"/>
</dbReference>
<keyword evidence="16" id="KW-1185">Reference proteome</keyword>
<comment type="subcellular location">
    <subcellularLocation>
        <location evidence="9">Cytoplasm</location>
    </subcellularLocation>
    <subcellularLocation>
        <location evidence="1 9">Nucleus</location>
    </subcellularLocation>
</comment>
<protein>
    <recommendedName>
        <fullName evidence="4 9">Histone acetyltransferase type B catalytic subunit</fullName>
        <ecNumber evidence="3 9">2.3.1.48</ecNumber>
    </recommendedName>
</protein>
<dbReference type="Gene3D" id="3.90.360.10">
    <property type="entry name" value="Histone acetyl transferase 1 (HAT1), N-terminal domain"/>
    <property type="match status" value="1"/>
</dbReference>
<evidence type="ECO:0000256" key="10">
    <source>
        <dbReference type="PIRSR" id="PIRSR038084-1"/>
    </source>
</evidence>
<feature type="binding site" evidence="11">
    <location>
        <begin position="228"/>
        <end position="230"/>
    </location>
    <ligand>
        <name>acetyl-CoA</name>
        <dbReference type="ChEBI" id="CHEBI:57288"/>
    </ligand>
</feature>
<evidence type="ECO:0000259" key="14">
    <source>
        <dbReference type="Pfam" id="PF10394"/>
    </source>
</evidence>
<evidence type="ECO:0000313" key="15">
    <source>
        <dbReference type="EMBL" id="GMM38385.1"/>
    </source>
</evidence>
<evidence type="ECO:0000256" key="1">
    <source>
        <dbReference type="ARBA" id="ARBA00004123"/>
    </source>
</evidence>
<dbReference type="InterPro" id="IPR016181">
    <property type="entry name" value="Acyl_CoA_acyltransferase"/>
</dbReference>
<dbReference type="SUPFAM" id="SSF55729">
    <property type="entry name" value="Acyl-CoA N-acyltransferases (Nat)"/>
    <property type="match status" value="1"/>
</dbReference>
<feature type="domain" description="Histone acetyl transferase HAT1 N-terminal" evidence="14">
    <location>
        <begin position="11"/>
        <end position="163"/>
    </location>
</feature>
<proteinExistence type="inferred from homology"/>
<dbReference type="RefSeq" id="XP_064855380.1">
    <property type="nucleotide sequence ID" value="XM_064999308.1"/>
</dbReference>
<reference evidence="15 16" key="1">
    <citation type="journal article" date="2023" name="Elife">
        <title>Identification of key yeast species and microbe-microbe interactions impacting larval growth of Drosophila in the wild.</title>
        <authorList>
            <person name="Mure A."/>
            <person name="Sugiura Y."/>
            <person name="Maeda R."/>
            <person name="Honda K."/>
            <person name="Sakurai N."/>
            <person name="Takahashi Y."/>
            <person name="Watada M."/>
            <person name="Katoh T."/>
            <person name="Gotoh A."/>
            <person name="Gotoh Y."/>
            <person name="Taniguchi I."/>
            <person name="Nakamura K."/>
            <person name="Hayashi T."/>
            <person name="Katayama T."/>
            <person name="Uemura T."/>
            <person name="Hattori Y."/>
        </authorList>
    </citation>
    <scope>NUCLEOTIDE SEQUENCE [LARGE SCALE GENOMIC DNA]</scope>
    <source>
        <strain evidence="15 16">SC-9</strain>
    </source>
</reference>
<accession>A0AAV5QUW2</accession>
<dbReference type="EC" id="2.3.1.48" evidence="3 9"/>
<keyword evidence="7 9" id="KW-0012">Acyltransferase</keyword>
<evidence type="ECO:0000313" key="16">
    <source>
        <dbReference type="Proteomes" id="UP001360560"/>
    </source>
</evidence>
<dbReference type="AlphaFoldDB" id="A0AAV5QUW2"/>
<dbReference type="EMBL" id="BTFZ01000020">
    <property type="protein sequence ID" value="GMM38385.1"/>
    <property type="molecule type" value="Genomic_DNA"/>
</dbReference>
<dbReference type="InterPro" id="IPR013523">
    <property type="entry name" value="Hist_AcTrfase_HAT1_C"/>
</dbReference>
<dbReference type="GO" id="GO:0042393">
    <property type="term" value="F:histone binding"/>
    <property type="evidence" value="ECO:0007669"/>
    <property type="project" value="InterPro"/>
</dbReference>
<feature type="binding site" evidence="11">
    <location>
        <position position="275"/>
    </location>
    <ligand>
        <name>acetyl-CoA</name>
        <dbReference type="ChEBI" id="CHEBI:57288"/>
    </ligand>
</feature>
<evidence type="ECO:0000256" key="12">
    <source>
        <dbReference type="PIRSR" id="PIRSR038084-3"/>
    </source>
</evidence>
<dbReference type="PIRSF" id="PIRSF038084">
    <property type="entry name" value="HAT-B_cat"/>
    <property type="match status" value="1"/>
</dbReference>
<evidence type="ECO:0000256" key="2">
    <source>
        <dbReference type="ARBA" id="ARBA00010543"/>
    </source>
</evidence>
<comment type="function">
    <text evidence="9">Catalytic component of the histone acetylase B (HAT-B) complex. Has intrinsic substrate specificity that modifies lysine in recognition sequence GXGKXG. Involved in DNA double-strand break repair.</text>
</comment>
<comment type="similarity">
    <text evidence="2 9">Belongs to the HAT1 family.</text>
</comment>
<organism evidence="15 16">
    <name type="scientific">Saccharomycopsis crataegensis</name>
    <dbReference type="NCBI Taxonomy" id="43959"/>
    <lineage>
        <taxon>Eukaryota</taxon>
        <taxon>Fungi</taxon>
        <taxon>Dikarya</taxon>
        <taxon>Ascomycota</taxon>
        <taxon>Saccharomycotina</taxon>
        <taxon>Saccharomycetes</taxon>
        <taxon>Saccharomycopsidaceae</taxon>
        <taxon>Saccharomycopsis</taxon>
    </lineage>
</organism>
<evidence type="ECO:0000256" key="13">
    <source>
        <dbReference type="SAM" id="MobiDB-lite"/>
    </source>
</evidence>
<dbReference type="Gene3D" id="1.10.10.390">
    <property type="match status" value="1"/>
</dbReference>
<evidence type="ECO:0000256" key="4">
    <source>
        <dbReference type="ARBA" id="ARBA00021268"/>
    </source>
</evidence>
<dbReference type="GO" id="GO:0031509">
    <property type="term" value="P:subtelomeric heterochromatin formation"/>
    <property type="evidence" value="ECO:0007669"/>
    <property type="project" value="InterPro"/>
</dbReference>
<evidence type="ECO:0000256" key="3">
    <source>
        <dbReference type="ARBA" id="ARBA00013184"/>
    </source>
</evidence>
<feature type="site" description="Interaction with histone H4 N-terminus" evidence="12">
    <location>
        <position position="175"/>
    </location>
</feature>
<dbReference type="InterPro" id="IPR037113">
    <property type="entry name" value="Hat1_N_sf"/>
</dbReference>
<feature type="region of interest" description="Interaction with histone H4 N-terminus" evidence="11">
    <location>
        <begin position="43"/>
        <end position="45"/>
    </location>
</feature>
<dbReference type="GO" id="GO:0004402">
    <property type="term" value="F:histone acetyltransferase activity"/>
    <property type="evidence" value="ECO:0007669"/>
    <property type="project" value="UniProtKB-UniRule"/>
</dbReference>
<feature type="region of interest" description="Disordered" evidence="13">
    <location>
        <begin position="388"/>
        <end position="409"/>
    </location>
</feature>
<evidence type="ECO:0000256" key="6">
    <source>
        <dbReference type="ARBA" id="ARBA00023242"/>
    </source>
</evidence>
<dbReference type="Pfam" id="PF10394">
    <property type="entry name" value="Hat1_N"/>
    <property type="match status" value="1"/>
</dbReference>
<dbReference type="GO" id="GO:0005634">
    <property type="term" value="C:nucleus"/>
    <property type="evidence" value="ECO:0007669"/>
    <property type="project" value="UniProtKB-SubCell"/>
</dbReference>
<dbReference type="InterPro" id="IPR019467">
    <property type="entry name" value="Hat1_N"/>
</dbReference>
<name>A0AAV5QUW2_9ASCO</name>
<comment type="subunit">
    <text evidence="9">Component of the HAT-B complex composed of at least HAT1 and HAT2. The HAT-B complex binds to histone H4 tail.</text>
</comment>
<dbReference type="Gene3D" id="3.40.630.30">
    <property type="match status" value="1"/>
</dbReference>
<dbReference type="Pfam" id="PF21184">
    <property type="entry name" value="HAT1_C_fung"/>
    <property type="match status" value="1"/>
</dbReference>
<evidence type="ECO:0000256" key="9">
    <source>
        <dbReference type="PIRNR" id="PIRNR038084"/>
    </source>
</evidence>
<gene>
    <name evidence="15" type="ORF">DASC09_057240</name>
</gene>
<evidence type="ECO:0000256" key="7">
    <source>
        <dbReference type="ARBA" id="ARBA00023315"/>
    </source>
</evidence>
<feature type="active site" description="Proton donor/acceptor" evidence="10">
    <location>
        <position position="263"/>
    </location>
</feature>
<keyword evidence="9" id="KW-0963">Cytoplasm</keyword>
<keyword evidence="6 9" id="KW-0539">Nucleus</keyword>
<dbReference type="InterPro" id="IPR017380">
    <property type="entry name" value="Hist_AcTrfase_B-typ_cat-su"/>
</dbReference>
<dbReference type="GO" id="GO:0000781">
    <property type="term" value="C:chromosome, telomeric region"/>
    <property type="evidence" value="ECO:0007669"/>
    <property type="project" value="GOC"/>
</dbReference>
<evidence type="ECO:0000256" key="11">
    <source>
        <dbReference type="PIRSR" id="PIRSR038084-2"/>
    </source>
</evidence>
<dbReference type="GeneID" id="90076373"/>
<comment type="caution">
    <text evidence="15">The sequence shown here is derived from an EMBL/GenBank/DDBJ whole genome shotgun (WGS) entry which is preliminary data.</text>
</comment>
<comment type="catalytic activity">
    <reaction evidence="8 9">
        <text>L-lysyl-[protein] + acetyl-CoA = N(6)-acetyl-L-lysyl-[protein] + CoA + H(+)</text>
        <dbReference type="Rhea" id="RHEA:45948"/>
        <dbReference type="Rhea" id="RHEA-COMP:9752"/>
        <dbReference type="Rhea" id="RHEA-COMP:10731"/>
        <dbReference type="ChEBI" id="CHEBI:15378"/>
        <dbReference type="ChEBI" id="CHEBI:29969"/>
        <dbReference type="ChEBI" id="CHEBI:57287"/>
        <dbReference type="ChEBI" id="CHEBI:57288"/>
        <dbReference type="ChEBI" id="CHEBI:61930"/>
        <dbReference type="EC" id="2.3.1.48"/>
    </reaction>
</comment>
<evidence type="ECO:0000256" key="5">
    <source>
        <dbReference type="ARBA" id="ARBA00022679"/>
    </source>
</evidence>
<keyword evidence="5 9" id="KW-0808">Transferase</keyword>
<feature type="region of interest" description="Interaction with histone H4 N-terminus" evidence="11">
    <location>
        <begin position="200"/>
        <end position="202"/>
    </location>
</feature>
<dbReference type="Proteomes" id="UP001360560">
    <property type="component" value="Unassembled WGS sequence"/>
</dbReference>
<sequence>MSIDSYNPEHWTVSSNSALKIAIVDEVRSIQFHPTFTYPIFGEHEQIFGYFNLEINLAFNSTTMLPLLGFKFSEKLPDSADLEDPQEKIFSFLPKGSTIVNDESKWAEEYEKELASFKIPGTLVGEYNTVDGKEFGVYKSPLSNAKTKEFHRRIQIFVLLFIEAGSYIDETDDKWDYYFIFEKKSATNPHPKFIGFTTVYSYWKYPGHEAYDSGDKLELLVRKKISQFIILPPYQGKRHGEHLYKTLVDDWLRDEKISEIVVEDPSEAFDDLRDRCDLERLSSEAFFKSSNFPTIPVPDEVIISKQVEQKIEKRQFARCLEMGLLHENRVHGSKKMEKDIRLQIKKRLYIKNKEALQGLEEADKLDKLQTAYERLVEDYERIMEKVKFSDKRGSEATSEEAPEQKRMKH</sequence>
<evidence type="ECO:0000256" key="8">
    <source>
        <dbReference type="ARBA" id="ARBA00048017"/>
    </source>
</evidence>